<dbReference type="Pfam" id="PF07690">
    <property type="entry name" value="MFS_1"/>
    <property type="match status" value="1"/>
</dbReference>
<keyword evidence="9" id="KW-1185">Reference proteome</keyword>
<dbReference type="PROSITE" id="PS50850">
    <property type="entry name" value="MFS"/>
    <property type="match status" value="1"/>
</dbReference>
<dbReference type="GO" id="GO:0005886">
    <property type="term" value="C:plasma membrane"/>
    <property type="evidence" value="ECO:0007669"/>
    <property type="project" value="TreeGrafter"/>
</dbReference>
<accession>A0A8H3IHN2</accession>
<feature type="transmembrane region" description="Helical" evidence="6">
    <location>
        <begin position="116"/>
        <end position="134"/>
    </location>
</feature>
<dbReference type="GO" id="GO:0000297">
    <property type="term" value="F:spermine transmembrane transporter activity"/>
    <property type="evidence" value="ECO:0007669"/>
    <property type="project" value="TreeGrafter"/>
</dbReference>
<dbReference type="GO" id="GO:0015606">
    <property type="term" value="F:spermidine transmembrane transporter activity"/>
    <property type="evidence" value="ECO:0007669"/>
    <property type="project" value="TreeGrafter"/>
</dbReference>
<feature type="transmembrane region" description="Helical" evidence="6">
    <location>
        <begin position="204"/>
        <end position="223"/>
    </location>
</feature>
<feature type="transmembrane region" description="Helical" evidence="6">
    <location>
        <begin position="273"/>
        <end position="293"/>
    </location>
</feature>
<organism evidence="8 9">
    <name type="scientific">Gomphillus americanus</name>
    <dbReference type="NCBI Taxonomy" id="1940652"/>
    <lineage>
        <taxon>Eukaryota</taxon>
        <taxon>Fungi</taxon>
        <taxon>Dikarya</taxon>
        <taxon>Ascomycota</taxon>
        <taxon>Pezizomycotina</taxon>
        <taxon>Lecanoromycetes</taxon>
        <taxon>OSLEUM clade</taxon>
        <taxon>Ostropomycetidae</taxon>
        <taxon>Ostropales</taxon>
        <taxon>Graphidaceae</taxon>
        <taxon>Gomphilloideae</taxon>
        <taxon>Gomphillus</taxon>
    </lineage>
</organism>
<evidence type="ECO:0000256" key="4">
    <source>
        <dbReference type="ARBA" id="ARBA00023136"/>
    </source>
</evidence>
<dbReference type="InterPro" id="IPR020846">
    <property type="entry name" value="MFS_dom"/>
</dbReference>
<feature type="transmembrane region" description="Helical" evidence="6">
    <location>
        <begin position="140"/>
        <end position="160"/>
    </location>
</feature>
<feature type="transmembrane region" description="Helical" evidence="6">
    <location>
        <begin position="381"/>
        <end position="403"/>
    </location>
</feature>
<feature type="transmembrane region" description="Helical" evidence="6">
    <location>
        <begin position="55"/>
        <end position="79"/>
    </location>
</feature>
<feature type="transmembrane region" description="Helical" evidence="6">
    <location>
        <begin position="308"/>
        <end position="330"/>
    </location>
</feature>
<dbReference type="PANTHER" id="PTHR23502:SF38">
    <property type="entry name" value="POLYAMINE TRANSPORTER 4"/>
    <property type="match status" value="1"/>
</dbReference>
<evidence type="ECO:0000256" key="1">
    <source>
        <dbReference type="ARBA" id="ARBA00004141"/>
    </source>
</evidence>
<feature type="transmembrane region" description="Helical" evidence="6">
    <location>
        <begin position="85"/>
        <end position="104"/>
    </location>
</feature>
<dbReference type="EMBL" id="CAJPDQ010000014">
    <property type="protein sequence ID" value="CAF9919088.1"/>
    <property type="molecule type" value="Genomic_DNA"/>
</dbReference>
<evidence type="ECO:0000313" key="9">
    <source>
        <dbReference type="Proteomes" id="UP000664169"/>
    </source>
</evidence>
<keyword evidence="2 6" id="KW-0812">Transmembrane</keyword>
<evidence type="ECO:0000259" key="7">
    <source>
        <dbReference type="PROSITE" id="PS50850"/>
    </source>
</evidence>
<proteinExistence type="predicted"/>
<keyword evidence="4 6" id="KW-0472">Membrane</keyword>
<keyword evidence="3 6" id="KW-1133">Transmembrane helix</keyword>
<dbReference type="InterPro" id="IPR036259">
    <property type="entry name" value="MFS_trans_sf"/>
</dbReference>
<evidence type="ECO:0000313" key="8">
    <source>
        <dbReference type="EMBL" id="CAF9919088.1"/>
    </source>
</evidence>
<evidence type="ECO:0000256" key="3">
    <source>
        <dbReference type="ARBA" id="ARBA00022989"/>
    </source>
</evidence>
<comment type="caution">
    <text evidence="8">The sequence shown here is derived from an EMBL/GenBank/DDBJ whole genome shotgun (WGS) entry which is preliminary data.</text>
</comment>
<feature type="transmembrane region" description="Helical" evidence="6">
    <location>
        <begin position="410"/>
        <end position="434"/>
    </location>
</feature>
<feature type="transmembrane region" description="Helical" evidence="6">
    <location>
        <begin position="350"/>
        <end position="369"/>
    </location>
</feature>
<dbReference type="InterPro" id="IPR011701">
    <property type="entry name" value="MFS"/>
</dbReference>
<reference evidence="8" key="1">
    <citation type="submission" date="2021-03" db="EMBL/GenBank/DDBJ databases">
        <authorList>
            <person name="Tagirdzhanova G."/>
        </authorList>
    </citation>
    <scope>NUCLEOTIDE SEQUENCE</scope>
</reference>
<comment type="subcellular location">
    <subcellularLocation>
        <location evidence="1">Membrane</location>
        <topology evidence="1">Multi-pass membrane protein</topology>
    </subcellularLocation>
</comment>
<dbReference type="Gene3D" id="1.20.1250.20">
    <property type="entry name" value="MFS general substrate transporter like domains"/>
    <property type="match status" value="1"/>
</dbReference>
<dbReference type="OrthoDB" id="3936150at2759"/>
<feature type="compositionally biased region" description="Basic and acidic residues" evidence="5">
    <location>
        <begin position="1"/>
        <end position="17"/>
    </location>
</feature>
<dbReference type="AlphaFoldDB" id="A0A8H3IHN2"/>
<feature type="region of interest" description="Disordered" evidence="5">
    <location>
        <begin position="1"/>
        <end position="35"/>
    </location>
</feature>
<name>A0A8H3IHN2_9LECA</name>
<gene>
    <name evidence="8" type="ORF">GOMPHAMPRED_001675</name>
</gene>
<dbReference type="Proteomes" id="UP000664169">
    <property type="component" value="Unassembled WGS sequence"/>
</dbReference>
<evidence type="ECO:0000256" key="2">
    <source>
        <dbReference type="ARBA" id="ARBA00022692"/>
    </source>
</evidence>
<evidence type="ECO:0000256" key="6">
    <source>
        <dbReference type="SAM" id="Phobius"/>
    </source>
</evidence>
<dbReference type="PANTHER" id="PTHR23502">
    <property type="entry name" value="MAJOR FACILITATOR SUPERFAMILY"/>
    <property type="match status" value="1"/>
</dbReference>
<evidence type="ECO:0000256" key="5">
    <source>
        <dbReference type="SAM" id="MobiDB-lite"/>
    </source>
</evidence>
<dbReference type="SUPFAM" id="SSF103473">
    <property type="entry name" value="MFS general substrate transporter"/>
    <property type="match status" value="1"/>
</dbReference>
<feature type="domain" description="Major facilitator superfamily (MFS) profile" evidence="7">
    <location>
        <begin position="50"/>
        <end position="471"/>
    </location>
</feature>
<sequence length="498" mass="54216">MDTHVEKAPDHPQHFNHDSQSASEPGPMKMHTEMSKADPKNLPLFKKLHATIASWFAVFTLVYAATVATPVVPAIPAALNTNSTLAHLVFTAPFIGVFFAPIYTPHASEIAGRKPVYLVSLSLFLIFVGSISAAKTISQLITLRVFAGLVGGPMAVLIEGTHADVWPASKTVSYYCSIALAQYWGATLGPVIGQAALTYGGVPFTAYSALFFGAFAWVLVATMPETFERQLIRQAIKHGADVQLKPAPTGTKITTMLNLTVWTPIKMMFTEPLVIMGTLLLGLSFAVVFQWFITVPFALINIYQLESYTISIVFFSPFTGAAMAFITSMIIDSFGSKAMTESGPKIEQRLFSAMVGVLLTTGSLFWVAWTAKPSVPYIVPVTGNAVYVWGNMMILLSIISYFFDTFHPQGILSALTAMACFRLACAAIVPIFILDMFATLTPAWPLSTFGFINLLFIPIPYIMYIFGARMRARSAYAGMGHGHSPAFMARDTNTMVDA</sequence>
<feature type="transmembrane region" description="Helical" evidence="6">
    <location>
        <begin position="446"/>
        <end position="466"/>
    </location>
</feature>
<protein>
    <recommendedName>
        <fullName evidence="7">Major facilitator superfamily (MFS) profile domain-containing protein</fullName>
    </recommendedName>
</protein>